<keyword evidence="3" id="KW-0479">Metal-binding</keyword>
<comment type="subcellular location">
    <subcellularLocation>
        <location evidence="1">Endoplasmic reticulum</location>
    </subcellularLocation>
</comment>
<evidence type="ECO:0000256" key="2">
    <source>
        <dbReference type="ARBA" id="ARBA00022617"/>
    </source>
</evidence>
<organism evidence="9 10">
    <name type="scientific">Agaricus bisporus var. burnettii</name>
    <dbReference type="NCBI Taxonomy" id="192524"/>
    <lineage>
        <taxon>Eukaryota</taxon>
        <taxon>Fungi</taxon>
        <taxon>Dikarya</taxon>
        <taxon>Basidiomycota</taxon>
        <taxon>Agaricomycotina</taxon>
        <taxon>Agaricomycetes</taxon>
        <taxon>Agaricomycetidae</taxon>
        <taxon>Agaricales</taxon>
        <taxon>Agaricineae</taxon>
        <taxon>Agaricaceae</taxon>
        <taxon>Agaricus</taxon>
    </lineage>
</organism>
<dbReference type="PANTHER" id="PTHR10281:SF72">
    <property type="entry name" value="NEUDESIN"/>
    <property type="match status" value="1"/>
</dbReference>
<comment type="caution">
    <text evidence="9">The sequence shown here is derived from an EMBL/GenBank/DDBJ whole genome shotgun (WGS) entry which is preliminary data.</text>
</comment>
<evidence type="ECO:0000256" key="7">
    <source>
        <dbReference type="SAM" id="SignalP"/>
    </source>
</evidence>
<keyword evidence="2" id="KW-0349">Heme</keyword>
<dbReference type="GO" id="GO:0046872">
    <property type="term" value="F:metal ion binding"/>
    <property type="evidence" value="ECO:0007669"/>
    <property type="project" value="UniProtKB-KW"/>
</dbReference>
<keyword evidence="5" id="KW-0408">Iron</keyword>
<evidence type="ECO:0000256" key="4">
    <source>
        <dbReference type="ARBA" id="ARBA00022824"/>
    </source>
</evidence>
<evidence type="ECO:0000256" key="6">
    <source>
        <dbReference type="ARBA" id="ARBA00038357"/>
    </source>
</evidence>
<sequence length="384" mass="42261">MMYVKLLIGIVVGVASMVNAAAEAYTRNIDTCGYIHQVLKVSQSLIPGKKVNVGFIDACLCQNDVYNFVSSDPVAMKGVRRAGKSSVISTIKSMIKNNGRVCHYPDHAIATCTKGNPCKFDCKDGYQPFPRNNPTQCVCNKPYMECNGKCGQYQGCPSGRPHYRRTLCPANMKACGTWNRGGRSWECVDTDNELESCGGCVIPLPGEEKGGEDCSKREGNVGCVEGTPVNTALFVYILYSVQRILFPKSKSGPIPNEFKAGYSWMPKSHPPSVLFKIYTPKTLEPFNGQDGRRILLAIDGTVYDVTSGRNFYGPNGMYGNFAGRDASRGMAKQSFDPEMLTPVDQPLDSLQDLKPDEIDNMKGWIEHFSNKYIICGKLVENDAV</sequence>
<dbReference type="Pfam" id="PF21671">
    <property type="entry name" value="CPL1-like"/>
    <property type="match status" value="1"/>
</dbReference>
<dbReference type="InterPro" id="IPR001199">
    <property type="entry name" value="Cyt_B5-like_heme/steroid-bd"/>
</dbReference>
<keyword evidence="4" id="KW-0256">Endoplasmic reticulum</keyword>
<evidence type="ECO:0000256" key="3">
    <source>
        <dbReference type="ARBA" id="ARBA00022723"/>
    </source>
</evidence>
<dbReference type="AlphaFoldDB" id="A0A8H7C2G7"/>
<evidence type="ECO:0000256" key="1">
    <source>
        <dbReference type="ARBA" id="ARBA00004240"/>
    </source>
</evidence>
<dbReference type="Gene3D" id="3.10.120.10">
    <property type="entry name" value="Cytochrome b5-like heme/steroid binding domain"/>
    <property type="match status" value="1"/>
</dbReference>
<dbReference type="Proteomes" id="UP000629468">
    <property type="component" value="Unassembled WGS sequence"/>
</dbReference>
<keyword evidence="7" id="KW-0732">Signal</keyword>
<dbReference type="InterPro" id="IPR050577">
    <property type="entry name" value="MAPR/NEUFC/NENF-like"/>
</dbReference>
<dbReference type="Pfam" id="PF00173">
    <property type="entry name" value="Cyt-b5"/>
    <property type="match status" value="1"/>
</dbReference>
<dbReference type="GO" id="GO:0016020">
    <property type="term" value="C:membrane"/>
    <property type="evidence" value="ECO:0007669"/>
    <property type="project" value="TreeGrafter"/>
</dbReference>
<evidence type="ECO:0000256" key="5">
    <source>
        <dbReference type="ARBA" id="ARBA00023004"/>
    </source>
</evidence>
<feature type="domain" description="Cytochrome b5 heme-binding" evidence="8">
    <location>
        <begin position="278"/>
        <end position="379"/>
    </location>
</feature>
<name>A0A8H7C2G7_AGABI</name>
<feature type="signal peptide" evidence="7">
    <location>
        <begin position="1"/>
        <end position="20"/>
    </location>
</feature>
<dbReference type="GO" id="GO:0005783">
    <property type="term" value="C:endoplasmic reticulum"/>
    <property type="evidence" value="ECO:0007669"/>
    <property type="project" value="UniProtKB-SubCell"/>
</dbReference>
<dbReference type="FunFam" id="3.10.120.10:FF:000003">
    <property type="entry name" value="membrane-associated progesterone receptor component 1"/>
    <property type="match status" value="1"/>
</dbReference>
<evidence type="ECO:0000313" key="9">
    <source>
        <dbReference type="EMBL" id="KAF7760818.1"/>
    </source>
</evidence>
<proteinExistence type="inferred from homology"/>
<gene>
    <name evidence="9" type="ORF">Agabi119p4_10227</name>
</gene>
<dbReference type="EMBL" id="JABXXO010000014">
    <property type="protein sequence ID" value="KAF7760818.1"/>
    <property type="molecule type" value="Genomic_DNA"/>
</dbReference>
<protein>
    <recommendedName>
        <fullName evidence="8">Cytochrome b5 heme-binding domain-containing protein</fullName>
    </recommendedName>
</protein>
<feature type="chain" id="PRO_5034401501" description="Cytochrome b5 heme-binding domain-containing protein" evidence="7">
    <location>
        <begin position="21"/>
        <end position="384"/>
    </location>
</feature>
<comment type="similarity">
    <text evidence="6">Belongs to the cytochrome b5 family. MAPR subfamily.</text>
</comment>
<dbReference type="InterPro" id="IPR048661">
    <property type="entry name" value="CPL1-like"/>
</dbReference>
<accession>A0A8H7C2G7</accession>
<dbReference type="SUPFAM" id="SSF55856">
    <property type="entry name" value="Cytochrome b5-like heme/steroid binding domain"/>
    <property type="match status" value="1"/>
</dbReference>
<dbReference type="GO" id="GO:0020037">
    <property type="term" value="F:heme binding"/>
    <property type="evidence" value="ECO:0007669"/>
    <property type="project" value="UniProtKB-ARBA"/>
</dbReference>
<dbReference type="InterPro" id="IPR036400">
    <property type="entry name" value="Cyt_B5-like_heme/steroid_sf"/>
</dbReference>
<reference evidence="9 10" key="1">
    <citation type="journal article" name="Sci. Rep.">
        <title>Telomere-to-telomere assembled and centromere annotated genomes of the two main subspecies of the button mushroom Agaricus bisporus reveal especially polymorphic chromosome ends.</title>
        <authorList>
            <person name="Sonnenberg A.S.M."/>
            <person name="Sedaghat-Telgerd N."/>
            <person name="Lavrijssen B."/>
            <person name="Ohm R.A."/>
            <person name="Hendrickx P.M."/>
            <person name="Scholtmeijer K."/>
            <person name="Baars J.J.P."/>
            <person name="van Peer A."/>
        </authorList>
    </citation>
    <scope>NUCLEOTIDE SEQUENCE [LARGE SCALE GENOMIC DNA]</scope>
    <source>
        <strain evidence="9 10">H119_p4</strain>
    </source>
</reference>
<dbReference type="SMART" id="SM01117">
    <property type="entry name" value="Cyt-b5"/>
    <property type="match status" value="1"/>
</dbReference>
<evidence type="ECO:0000259" key="8">
    <source>
        <dbReference type="SMART" id="SM01117"/>
    </source>
</evidence>
<evidence type="ECO:0000313" key="10">
    <source>
        <dbReference type="Proteomes" id="UP000629468"/>
    </source>
</evidence>
<dbReference type="PANTHER" id="PTHR10281">
    <property type="entry name" value="MEMBRANE-ASSOCIATED PROGESTERONE RECEPTOR COMPONENT-RELATED"/>
    <property type="match status" value="1"/>
</dbReference>